<name>B9SNW5_RICCO</name>
<proteinExistence type="predicted"/>
<gene>
    <name evidence="2" type="ORF">RCOM_0582460</name>
</gene>
<dbReference type="EMBL" id="EQ974054">
    <property type="protein sequence ID" value="EEF34683.1"/>
    <property type="molecule type" value="Genomic_DNA"/>
</dbReference>
<dbReference type="AlphaFoldDB" id="B9SNW5"/>
<accession>B9SNW5</accession>
<keyword evidence="3" id="KW-1185">Reference proteome</keyword>
<dbReference type="InParanoid" id="B9SNW5"/>
<feature type="region of interest" description="Disordered" evidence="1">
    <location>
        <begin position="1"/>
        <end position="23"/>
    </location>
</feature>
<sequence length="78" mass="8471">MANKVFSKELIPENSKGVQQHRITHHAHVGSITDADISVQNPWQTAVESPPWGREQSSPSAAAAARLDFQQSLGRGNP</sequence>
<feature type="region of interest" description="Disordered" evidence="1">
    <location>
        <begin position="45"/>
        <end position="78"/>
    </location>
</feature>
<organism evidence="2 3">
    <name type="scientific">Ricinus communis</name>
    <name type="common">Castor bean</name>
    <dbReference type="NCBI Taxonomy" id="3988"/>
    <lineage>
        <taxon>Eukaryota</taxon>
        <taxon>Viridiplantae</taxon>
        <taxon>Streptophyta</taxon>
        <taxon>Embryophyta</taxon>
        <taxon>Tracheophyta</taxon>
        <taxon>Spermatophyta</taxon>
        <taxon>Magnoliopsida</taxon>
        <taxon>eudicotyledons</taxon>
        <taxon>Gunneridae</taxon>
        <taxon>Pentapetalae</taxon>
        <taxon>rosids</taxon>
        <taxon>fabids</taxon>
        <taxon>Malpighiales</taxon>
        <taxon>Euphorbiaceae</taxon>
        <taxon>Acalyphoideae</taxon>
        <taxon>Acalypheae</taxon>
        <taxon>Ricinus</taxon>
    </lineage>
</organism>
<reference evidence="3" key="1">
    <citation type="journal article" date="2010" name="Nat. Biotechnol.">
        <title>Draft genome sequence of the oilseed species Ricinus communis.</title>
        <authorList>
            <person name="Chan A.P."/>
            <person name="Crabtree J."/>
            <person name="Zhao Q."/>
            <person name="Lorenzi H."/>
            <person name="Orvis J."/>
            <person name="Puiu D."/>
            <person name="Melake-Berhan A."/>
            <person name="Jones K.M."/>
            <person name="Redman J."/>
            <person name="Chen G."/>
            <person name="Cahoon E.B."/>
            <person name="Gedil M."/>
            <person name="Stanke M."/>
            <person name="Haas B.J."/>
            <person name="Wortman J.R."/>
            <person name="Fraser-Liggett C.M."/>
            <person name="Ravel J."/>
            <person name="Rabinowicz P.D."/>
        </authorList>
    </citation>
    <scope>NUCLEOTIDE SEQUENCE [LARGE SCALE GENOMIC DNA]</scope>
    <source>
        <strain evidence="3">cv. Hale</strain>
    </source>
</reference>
<dbReference type="Proteomes" id="UP000008311">
    <property type="component" value="Unassembled WGS sequence"/>
</dbReference>
<evidence type="ECO:0000313" key="3">
    <source>
        <dbReference type="Proteomes" id="UP000008311"/>
    </source>
</evidence>
<evidence type="ECO:0000256" key="1">
    <source>
        <dbReference type="SAM" id="MobiDB-lite"/>
    </source>
</evidence>
<protein>
    <submittedName>
        <fullName evidence="2">Uncharacterized protein</fullName>
    </submittedName>
</protein>
<feature type="compositionally biased region" description="Basic and acidic residues" evidence="1">
    <location>
        <begin position="1"/>
        <end position="11"/>
    </location>
</feature>
<feature type="compositionally biased region" description="Polar residues" evidence="1">
    <location>
        <begin position="69"/>
        <end position="78"/>
    </location>
</feature>
<evidence type="ECO:0000313" key="2">
    <source>
        <dbReference type="EMBL" id="EEF34683.1"/>
    </source>
</evidence>